<evidence type="ECO:0000256" key="1">
    <source>
        <dbReference type="ARBA" id="ARBA00005232"/>
    </source>
</evidence>
<keyword evidence="2 5" id="KW-0808">Transferase</keyword>
<evidence type="ECO:0000256" key="6">
    <source>
        <dbReference type="SAM" id="MobiDB-lite"/>
    </source>
</evidence>
<dbReference type="Gene3D" id="3.30.559.70">
    <property type="entry name" value="Choline/Carnitine o-acyltransferase, domain 2"/>
    <property type="match status" value="1"/>
</dbReference>
<comment type="similarity">
    <text evidence="1 5">Belongs to the carnitine/choline acetyltransferase family.</text>
</comment>
<dbReference type="PROSITE" id="PS00439">
    <property type="entry name" value="ACYLTRANSF_C_1"/>
    <property type="match status" value="1"/>
</dbReference>
<dbReference type="Gene3D" id="3.30.559.10">
    <property type="entry name" value="Chloramphenicol acetyltransferase-like domain"/>
    <property type="match status" value="1"/>
</dbReference>
<proteinExistence type="inferred from homology"/>
<organism evidence="8 9">
    <name type="scientific">Phanerochaete carnosa (strain HHB-10118-sp)</name>
    <name type="common">White-rot fungus</name>
    <name type="synonym">Peniophora carnosa</name>
    <dbReference type="NCBI Taxonomy" id="650164"/>
    <lineage>
        <taxon>Eukaryota</taxon>
        <taxon>Fungi</taxon>
        <taxon>Dikarya</taxon>
        <taxon>Basidiomycota</taxon>
        <taxon>Agaricomycotina</taxon>
        <taxon>Agaricomycetes</taxon>
        <taxon>Polyporales</taxon>
        <taxon>Phanerochaetaceae</taxon>
        <taxon>Phanerochaete</taxon>
    </lineage>
</organism>
<evidence type="ECO:0000313" key="8">
    <source>
        <dbReference type="EMBL" id="EKM50698.1"/>
    </source>
</evidence>
<feature type="region of interest" description="Disordered" evidence="6">
    <location>
        <begin position="1"/>
        <end position="26"/>
    </location>
</feature>
<dbReference type="InterPro" id="IPR023213">
    <property type="entry name" value="CAT-like_dom_sf"/>
</dbReference>
<feature type="domain" description="Choline/carnitine acyltransferase" evidence="7">
    <location>
        <begin position="33"/>
        <end position="628"/>
    </location>
</feature>
<dbReference type="HOGENOM" id="CLU_013513_5_1_1"/>
<feature type="active site" description="Proton acceptor" evidence="4">
    <location>
        <position position="340"/>
    </location>
</feature>
<dbReference type="PROSITE" id="PS00440">
    <property type="entry name" value="ACYLTRANSF_C_2"/>
    <property type="match status" value="1"/>
</dbReference>
<protein>
    <recommendedName>
        <fullName evidence="7">Choline/carnitine acyltransferase domain-containing protein</fullName>
    </recommendedName>
</protein>
<keyword evidence="9" id="KW-1185">Reference proteome</keyword>
<dbReference type="GO" id="GO:0016746">
    <property type="term" value="F:acyltransferase activity"/>
    <property type="evidence" value="ECO:0007669"/>
    <property type="project" value="UniProtKB-KW"/>
</dbReference>
<gene>
    <name evidence="8" type="ORF">PHACADRAFT_264116</name>
</gene>
<evidence type="ECO:0000259" key="7">
    <source>
        <dbReference type="Pfam" id="PF00755"/>
    </source>
</evidence>
<dbReference type="PANTHER" id="PTHR22589">
    <property type="entry name" value="CARNITINE O-ACYLTRANSFERASE"/>
    <property type="match status" value="1"/>
</dbReference>
<reference evidence="8 9" key="1">
    <citation type="journal article" date="2012" name="BMC Genomics">
        <title>Comparative genomics of the white-rot fungi, Phanerochaete carnosa and P. chrysosporium, to elucidate the genetic basis of the distinct wood types they colonize.</title>
        <authorList>
            <person name="Suzuki H."/>
            <person name="MacDonald J."/>
            <person name="Syed K."/>
            <person name="Salamov A."/>
            <person name="Hori C."/>
            <person name="Aerts A."/>
            <person name="Henrissat B."/>
            <person name="Wiebenga A."/>
            <person name="vanKuyk P.A."/>
            <person name="Barry K."/>
            <person name="Lindquist E."/>
            <person name="LaButti K."/>
            <person name="Lapidus A."/>
            <person name="Lucas S."/>
            <person name="Coutinho P."/>
            <person name="Gong Y."/>
            <person name="Samejima M."/>
            <person name="Mahadevan R."/>
            <person name="Abou-Zaid M."/>
            <person name="de Vries R.P."/>
            <person name="Igarashi K."/>
            <person name="Yadav J.S."/>
            <person name="Grigoriev I.V."/>
            <person name="Master E.R."/>
        </authorList>
    </citation>
    <scope>NUCLEOTIDE SEQUENCE [LARGE SCALE GENOMIC DNA]</scope>
    <source>
        <strain evidence="8 9">HHB-10118-sp</strain>
    </source>
</reference>
<dbReference type="PANTHER" id="PTHR22589:SF103">
    <property type="entry name" value="CARNITINE O-ACETYL-TRANSFERASE, ISOFORM A-RELATED"/>
    <property type="match status" value="1"/>
</dbReference>
<dbReference type="AlphaFoldDB" id="K5VHI1"/>
<dbReference type="OrthoDB" id="240216at2759"/>
<dbReference type="Proteomes" id="UP000008370">
    <property type="component" value="Unassembled WGS sequence"/>
</dbReference>
<accession>K5VHI1</accession>
<evidence type="ECO:0000256" key="5">
    <source>
        <dbReference type="RuleBase" id="RU003801"/>
    </source>
</evidence>
<dbReference type="Pfam" id="PF00755">
    <property type="entry name" value="Carn_acyltransf"/>
    <property type="match status" value="1"/>
</dbReference>
<dbReference type="GeneID" id="18918747"/>
<dbReference type="KEGG" id="pco:PHACADRAFT_264116"/>
<sequence>MTNNLHRPANWKELAPAPHPGPTFAAQSSLPKLPVPELPDTLAKLKESLRPLARDEKEWEKVSRRIDEFGQKPGPQLQEMLLQRAREKQHWLEEWWDDLAYLGYRDSVVVNVSYYYGFNDHPAHLPQKPINRAAHLVRATMLFRQQFKLGQVKPEATKEGPICMDTWRWMFDCCRIPGKEGLDWSASYAKPGDDGTSGHIVVFRKGRVWRLDPWQNGRLLSIEELEQQLKKIVDGTEKEYPSVSVLSVSNRDVWAKDYATLIEIPHNAHIVETIQSSAFVLSLDDDQPDNIHDFSRALWHGGIRKTLHNHAYLGLRNRWVDKPVQFIVYDNGKAGLMGEHSVMDGTPTVALCDAALDMIADPNFDQGKPGTAPPAPPQPLDWKLHEGLTRAVVSANARARILIKNQMLKVVQTPYGKAQIKRFGVSPDSWAQMVVQLAYRRLLARSAKKRVGGTYEAATTRRFFKGRTEAIRVVTTESDAWVASMDDPDVSREKRKELFQAAVQKHVGLAKEAGSARGVDRHMLGLKLLNEELRKQAKGNPELQDDPEHKLHRHIVHTLFDDPVYKRSSYWVLSTSAIYSKHFGPYGWGEVVPDGFGVAYMTGFDDYLQYTITSRTASSHRAFCQEIQKAATELYDLYSETPLIPKASL</sequence>
<keyword evidence="3 5" id="KW-0012">Acyltransferase</keyword>
<dbReference type="RefSeq" id="XP_007400962.1">
    <property type="nucleotide sequence ID" value="XM_007400900.1"/>
</dbReference>
<evidence type="ECO:0000313" key="9">
    <source>
        <dbReference type="Proteomes" id="UP000008370"/>
    </source>
</evidence>
<evidence type="ECO:0000256" key="4">
    <source>
        <dbReference type="PIRSR" id="PIRSR600542-1"/>
    </source>
</evidence>
<dbReference type="SUPFAM" id="SSF52777">
    <property type="entry name" value="CoA-dependent acyltransferases"/>
    <property type="match status" value="2"/>
</dbReference>
<dbReference type="InParanoid" id="K5VHI1"/>
<dbReference type="EMBL" id="JH930478">
    <property type="protein sequence ID" value="EKM50698.1"/>
    <property type="molecule type" value="Genomic_DNA"/>
</dbReference>
<evidence type="ECO:0000256" key="2">
    <source>
        <dbReference type="ARBA" id="ARBA00022679"/>
    </source>
</evidence>
<dbReference type="InterPro" id="IPR039551">
    <property type="entry name" value="Cho/carn_acyl_trans"/>
</dbReference>
<dbReference type="STRING" id="650164.K5VHI1"/>
<name>K5VHI1_PHACS</name>
<dbReference type="InterPro" id="IPR000542">
    <property type="entry name" value="Carn_acyl_trans"/>
</dbReference>
<evidence type="ECO:0000256" key="3">
    <source>
        <dbReference type="ARBA" id="ARBA00023315"/>
    </source>
</evidence>
<dbReference type="InterPro" id="IPR042231">
    <property type="entry name" value="Cho/carn_acyl_trans_2"/>
</dbReference>